<organism evidence="2 3">
    <name type="scientific">Pedobacter suwonensis</name>
    <dbReference type="NCBI Taxonomy" id="332999"/>
    <lineage>
        <taxon>Bacteria</taxon>
        <taxon>Pseudomonadati</taxon>
        <taxon>Bacteroidota</taxon>
        <taxon>Sphingobacteriia</taxon>
        <taxon>Sphingobacteriales</taxon>
        <taxon>Sphingobacteriaceae</taxon>
        <taxon>Pedobacter</taxon>
    </lineage>
</organism>
<gene>
    <name evidence="2" type="ORF">SAMN04488511_10588</name>
</gene>
<dbReference type="EMBL" id="FOJM01000005">
    <property type="protein sequence ID" value="SFA45540.1"/>
    <property type="molecule type" value="Genomic_DNA"/>
</dbReference>
<reference evidence="3" key="1">
    <citation type="submission" date="2016-10" db="EMBL/GenBank/DDBJ databases">
        <authorList>
            <person name="Varghese N."/>
            <person name="Submissions S."/>
        </authorList>
    </citation>
    <scope>NUCLEOTIDE SEQUENCE [LARGE SCALE GENOMIC DNA]</scope>
    <source>
        <strain evidence="3">DSM 18130</strain>
    </source>
</reference>
<name>A0A1I0T1F0_9SPHI</name>
<protein>
    <submittedName>
        <fullName evidence="2">Uncharacterized protein</fullName>
    </submittedName>
</protein>
<accession>A0A1I0T1F0</accession>
<feature type="region of interest" description="Disordered" evidence="1">
    <location>
        <begin position="49"/>
        <end position="71"/>
    </location>
</feature>
<evidence type="ECO:0000256" key="1">
    <source>
        <dbReference type="SAM" id="MobiDB-lite"/>
    </source>
</evidence>
<evidence type="ECO:0000313" key="2">
    <source>
        <dbReference type="EMBL" id="SFA45540.1"/>
    </source>
</evidence>
<sequence length="183" mass="20950">MFYEVEGLGFRQSPFRNSVAYQLYITTTIKELKQKHRAHFPVITPNLRKSHPRPWTSQTTPRLLPPSTLSDGTENTESVIWLLQHIFGLPTPDPGLSDQSHLLPPSTLSEGAENTEPVIWLLQHIFGLRTPDPGLFTHLLSQFLPNPVDILLTIKIILYSRQQRISFLWIAVELPRQLLELIS</sequence>
<dbReference type="AlphaFoldDB" id="A0A1I0T1F0"/>
<proteinExistence type="predicted"/>
<keyword evidence="3" id="KW-1185">Reference proteome</keyword>
<feature type="compositionally biased region" description="Polar residues" evidence="1">
    <location>
        <begin position="55"/>
        <end position="71"/>
    </location>
</feature>
<dbReference type="Proteomes" id="UP000198836">
    <property type="component" value="Unassembled WGS sequence"/>
</dbReference>
<evidence type="ECO:0000313" key="3">
    <source>
        <dbReference type="Proteomes" id="UP000198836"/>
    </source>
</evidence>